<dbReference type="SMART" id="SM00109">
    <property type="entry name" value="C1"/>
    <property type="match status" value="1"/>
</dbReference>
<reference evidence="10" key="1">
    <citation type="submission" date="2018-06" db="EMBL/GenBank/DDBJ databases">
        <title>Genome assembly of Danube salmon.</title>
        <authorList>
            <person name="Macqueen D.J."/>
            <person name="Gundappa M.K."/>
        </authorList>
    </citation>
    <scope>NUCLEOTIDE SEQUENCE [LARGE SCALE GENOMIC DNA]</scope>
</reference>
<dbReference type="InterPro" id="IPR020454">
    <property type="entry name" value="DAG/PE-bd"/>
</dbReference>
<proteinExistence type="predicted"/>
<dbReference type="GO" id="GO:0045198">
    <property type="term" value="P:establishment of epithelial cell apical/basal polarity"/>
    <property type="evidence" value="ECO:0007669"/>
    <property type="project" value="TreeGrafter"/>
</dbReference>
<keyword evidence="4" id="KW-0479">Metal-binding</keyword>
<comment type="subcellular location">
    <subcellularLocation>
        <location evidence="2">Cytoplasm</location>
    </subcellularLocation>
    <subcellularLocation>
        <location evidence="1">Membrane</location>
    </subcellularLocation>
</comment>
<keyword evidence="5" id="KW-0862">Zinc</keyword>
<dbReference type="GO" id="GO:0005737">
    <property type="term" value="C:cytoplasm"/>
    <property type="evidence" value="ECO:0007669"/>
    <property type="project" value="UniProtKB-SubCell"/>
</dbReference>
<dbReference type="Gene3D" id="3.30.60.20">
    <property type="match status" value="1"/>
</dbReference>
<dbReference type="GeneTree" id="ENSGT00940000154905"/>
<dbReference type="PANTHER" id="PTHR46184">
    <property type="entry name" value="UNCONVENTIONAL MYOSIN-IXB-LIKE PROTEIN"/>
    <property type="match status" value="1"/>
</dbReference>
<keyword evidence="10" id="KW-1185">Reference proteome</keyword>
<organism evidence="9 10">
    <name type="scientific">Hucho hucho</name>
    <name type="common">huchen</name>
    <dbReference type="NCBI Taxonomy" id="62062"/>
    <lineage>
        <taxon>Eukaryota</taxon>
        <taxon>Metazoa</taxon>
        <taxon>Chordata</taxon>
        <taxon>Craniata</taxon>
        <taxon>Vertebrata</taxon>
        <taxon>Euteleostomi</taxon>
        <taxon>Actinopterygii</taxon>
        <taxon>Neopterygii</taxon>
        <taxon>Teleostei</taxon>
        <taxon>Protacanthopterygii</taxon>
        <taxon>Salmoniformes</taxon>
        <taxon>Salmonidae</taxon>
        <taxon>Salmoninae</taxon>
        <taxon>Hucho</taxon>
    </lineage>
</organism>
<dbReference type="AlphaFoldDB" id="A0A4W5RDI3"/>
<dbReference type="GO" id="GO:0035556">
    <property type="term" value="P:intracellular signal transduction"/>
    <property type="evidence" value="ECO:0007669"/>
    <property type="project" value="InterPro"/>
</dbReference>
<keyword evidence="3" id="KW-0963">Cytoplasm</keyword>
<evidence type="ECO:0000256" key="2">
    <source>
        <dbReference type="ARBA" id="ARBA00004496"/>
    </source>
</evidence>
<dbReference type="GO" id="GO:0044295">
    <property type="term" value="C:axonal growth cone"/>
    <property type="evidence" value="ECO:0007669"/>
    <property type="project" value="TreeGrafter"/>
</dbReference>
<dbReference type="FunFam" id="3.30.60.20:FF:000020">
    <property type="entry name" value="Putative unconventional myosin-IXa"/>
    <property type="match status" value="1"/>
</dbReference>
<evidence type="ECO:0000256" key="3">
    <source>
        <dbReference type="ARBA" id="ARBA00022490"/>
    </source>
</evidence>
<dbReference type="STRING" id="62062.ENSHHUP00000086737"/>
<dbReference type="PROSITE" id="PS00479">
    <property type="entry name" value="ZF_DAG_PE_1"/>
    <property type="match status" value="1"/>
</dbReference>
<evidence type="ECO:0000313" key="10">
    <source>
        <dbReference type="Proteomes" id="UP000314982"/>
    </source>
</evidence>
<feature type="domain" description="Phorbol-ester/DAG-type" evidence="8">
    <location>
        <begin position="29"/>
        <end position="78"/>
    </location>
</feature>
<dbReference type="InterPro" id="IPR046987">
    <property type="entry name" value="Myo9"/>
</dbReference>
<feature type="region of interest" description="Disordered" evidence="7">
    <location>
        <begin position="1"/>
        <end position="21"/>
    </location>
</feature>
<sequence>SVRLFCQASKSEGKKRRKKEPDIVEEHNGHIFKSTQYSIPTYCEYCSSLIWMMDRACVCKLCRYACHRKCCSRMTTKCSKK</sequence>
<name>A0A4W5RDI3_9TELE</name>
<evidence type="ECO:0000259" key="8">
    <source>
        <dbReference type="PROSITE" id="PS50081"/>
    </source>
</evidence>
<dbReference type="GO" id="GO:0000146">
    <property type="term" value="F:microfilament motor activity"/>
    <property type="evidence" value="ECO:0007669"/>
    <property type="project" value="InterPro"/>
</dbReference>
<dbReference type="Ensembl" id="ENSHHUT00000089449.1">
    <property type="protein sequence ID" value="ENSHHUP00000086737.1"/>
    <property type="gene ID" value="ENSHHUG00000050188.1"/>
</dbReference>
<dbReference type="InterPro" id="IPR002219">
    <property type="entry name" value="PKC_DAG/PE"/>
</dbReference>
<evidence type="ECO:0000256" key="1">
    <source>
        <dbReference type="ARBA" id="ARBA00004370"/>
    </source>
</evidence>
<dbReference type="GO" id="GO:0005884">
    <property type="term" value="C:actin filament"/>
    <property type="evidence" value="ECO:0007669"/>
    <property type="project" value="TreeGrafter"/>
</dbReference>
<reference evidence="9" key="2">
    <citation type="submission" date="2025-08" db="UniProtKB">
        <authorList>
            <consortium name="Ensembl"/>
        </authorList>
    </citation>
    <scope>IDENTIFICATION</scope>
</reference>
<protein>
    <recommendedName>
        <fullName evidence="8">Phorbol-ester/DAG-type domain-containing protein</fullName>
    </recommendedName>
</protein>
<dbReference type="Pfam" id="PF00130">
    <property type="entry name" value="C1_1"/>
    <property type="match status" value="1"/>
</dbReference>
<evidence type="ECO:0000256" key="4">
    <source>
        <dbReference type="ARBA" id="ARBA00022723"/>
    </source>
</evidence>
<dbReference type="GO" id="GO:0005096">
    <property type="term" value="F:GTPase activator activity"/>
    <property type="evidence" value="ECO:0007669"/>
    <property type="project" value="InterPro"/>
</dbReference>
<evidence type="ECO:0000256" key="7">
    <source>
        <dbReference type="SAM" id="MobiDB-lite"/>
    </source>
</evidence>
<dbReference type="PROSITE" id="PS50081">
    <property type="entry name" value="ZF_DAG_PE_2"/>
    <property type="match status" value="1"/>
</dbReference>
<dbReference type="PANTHER" id="PTHR46184:SF3">
    <property type="entry name" value="UNCONVENTIONAL MYOSIN-IXA"/>
    <property type="match status" value="1"/>
</dbReference>
<dbReference type="PRINTS" id="PR00008">
    <property type="entry name" value="DAGPEDOMAIN"/>
</dbReference>
<dbReference type="SUPFAM" id="SSF57889">
    <property type="entry name" value="Cysteine-rich domain"/>
    <property type="match status" value="1"/>
</dbReference>
<accession>A0A4W5RDI3</accession>
<dbReference type="GO" id="GO:0046872">
    <property type="term" value="F:metal ion binding"/>
    <property type="evidence" value="ECO:0007669"/>
    <property type="project" value="UniProtKB-KW"/>
</dbReference>
<reference evidence="9" key="3">
    <citation type="submission" date="2025-09" db="UniProtKB">
        <authorList>
            <consortium name="Ensembl"/>
        </authorList>
    </citation>
    <scope>IDENTIFICATION</scope>
</reference>
<evidence type="ECO:0000313" key="9">
    <source>
        <dbReference type="Ensembl" id="ENSHHUP00000086737.1"/>
    </source>
</evidence>
<keyword evidence="6" id="KW-0472">Membrane</keyword>
<dbReference type="Proteomes" id="UP000314982">
    <property type="component" value="Unassembled WGS sequence"/>
</dbReference>
<dbReference type="InterPro" id="IPR046349">
    <property type="entry name" value="C1-like_sf"/>
</dbReference>
<dbReference type="GO" id="GO:0051015">
    <property type="term" value="F:actin filament binding"/>
    <property type="evidence" value="ECO:0007669"/>
    <property type="project" value="TreeGrafter"/>
</dbReference>
<evidence type="ECO:0000256" key="5">
    <source>
        <dbReference type="ARBA" id="ARBA00022833"/>
    </source>
</evidence>
<evidence type="ECO:0000256" key="6">
    <source>
        <dbReference type="ARBA" id="ARBA00023136"/>
    </source>
</evidence>
<dbReference type="GO" id="GO:0016020">
    <property type="term" value="C:membrane"/>
    <property type="evidence" value="ECO:0007669"/>
    <property type="project" value="UniProtKB-SubCell"/>
</dbReference>